<name>A0A640VTZ7_9RHOB</name>
<comment type="subcellular location">
    <subcellularLocation>
        <location evidence="1">Cell envelope</location>
    </subcellularLocation>
</comment>
<evidence type="ECO:0000256" key="6">
    <source>
        <dbReference type="SAM" id="SignalP"/>
    </source>
</evidence>
<dbReference type="InterPro" id="IPR033870">
    <property type="entry name" value="FatB"/>
</dbReference>
<evidence type="ECO:0000256" key="1">
    <source>
        <dbReference type="ARBA" id="ARBA00004196"/>
    </source>
</evidence>
<organism evidence="8 9">
    <name type="scientific">Roseobacter cerasinus</name>
    <dbReference type="NCBI Taxonomy" id="2602289"/>
    <lineage>
        <taxon>Bacteria</taxon>
        <taxon>Pseudomonadati</taxon>
        <taxon>Pseudomonadota</taxon>
        <taxon>Alphaproteobacteria</taxon>
        <taxon>Rhodobacterales</taxon>
        <taxon>Roseobacteraceae</taxon>
        <taxon>Roseobacter</taxon>
    </lineage>
</organism>
<dbReference type="SUPFAM" id="SSF53807">
    <property type="entry name" value="Helical backbone' metal receptor"/>
    <property type="match status" value="1"/>
</dbReference>
<keyword evidence="9" id="KW-1185">Reference proteome</keyword>
<proteinExistence type="inferred from homology"/>
<keyword evidence="4" id="KW-0408">Iron</keyword>
<gene>
    <name evidence="8" type="ORF">So717_28170</name>
</gene>
<dbReference type="PANTHER" id="PTHR30532">
    <property type="entry name" value="IRON III DICITRATE-BINDING PERIPLASMIC PROTEIN"/>
    <property type="match status" value="1"/>
</dbReference>
<keyword evidence="4" id="KW-0406">Ion transport</keyword>
<dbReference type="PANTHER" id="PTHR30532:SF28">
    <property type="entry name" value="PETROBACTIN-BINDING PROTEIN YCLQ"/>
    <property type="match status" value="1"/>
</dbReference>
<dbReference type="PROSITE" id="PS50983">
    <property type="entry name" value="FE_B12_PBP"/>
    <property type="match status" value="1"/>
</dbReference>
<dbReference type="InterPro" id="IPR002491">
    <property type="entry name" value="ABC_transptr_periplasmic_BD"/>
</dbReference>
<dbReference type="Gene3D" id="3.40.50.1980">
    <property type="entry name" value="Nitrogenase molybdenum iron protein domain"/>
    <property type="match status" value="2"/>
</dbReference>
<evidence type="ECO:0000256" key="5">
    <source>
        <dbReference type="ARBA" id="ARBA00022729"/>
    </source>
</evidence>
<dbReference type="CDD" id="cd01140">
    <property type="entry name" value="FatB"/>
    <property type="match status" value="1"/>
</dbReference>
<comment type="caution">
    <text evidence="8">The sequence shown here is derived from an EMBL/GenBank/DDBJ whole genome shotgun (WGS) entry which is preliminary data.</text>
</comment>
<accession>A0A640VTZ7</accession>
<evidence type="ECO:0000256" key="4">
    <source>
        <dbReference type="ARBA" id="ARBA00022496"/>
    </source>
</evidence>
<dbReference type="AlphaFoldDB" id="A0A640VTZ7"/>
<sequence>MVFFRSVFIGVFASLGFATCAFADTLMLGTATGDVSVPLHPANIVALDVAAVDTLDALGAPLAAVPSPIYVAYLADVAASALPAGTLFEPDFEAIANLDPDLIVAGGRSSTQVGLLSDIAPTIDMTIWGDDHVAQALARLETYGRLTGREDRAAELAEDFKARLAATKAAVAGRGSALIVMTNGPKVSAYGAGSRFGWLHRALEWPEAVPGVDAQTHGEAISFEFIAEANPDWLIVIDRASAIGETSAAASATLDNALVARTTAWQAGQIIYLNSANIYIAGGGIQSMMETLDRVRAGFDGRS</sequence>
<dbReference type="EMBL" id="BLIV01000005">
    <property type="protein sequence ID" value="GFE51064.1"/>
    <property type="molecule type" value="Genomic_DNA"/>
</dbReference>
<feature type="chain" id="PRO_5024986012" evidence="6">
    <location>
        <begin position="24"/>
        <end position="303"/>
    </location>
</feature>
<keyword evidence="5 6" id="KW-0732">Signal</keyword>
<feature type="signal peptide" evidence="6">
    <location>
        <begin position="1"/>
        <end position="23"/>
    </location>
</feature>
<dbReference type="Pfam" id="PF01497">
    <property type="entry name" value="Peripla_BP_2"/>
    <property type="match status" value="1"/>
</dbReference>
<dbReference type="Proteomes" id="UP000436522">
    <property type="component" value="Unassembled WGS sequence"/>
</dbReference>
<dbReference type="GO" id="GO:0030288">
    <property type="term" value="C:outer membrane-bounded periplasmic space"/>
    <property type="evidence" value="ECO:0007669"/>
    <property type="project" value="TreeGrafter"/>
</dbReference>
<dbReference type="GO" id="GO:1901678">
    <property type="term" value="P:iron coordination entity transport"/>
    <property type="evidence" value="ECO:0007669"/>
    <property type="project" value="UniProtKB-ARBA"/>
</dbReference>
<dbReference type="RefSeq" id="WP_159978415.1">
    <property type="nucleotide sequence ID" value="NZ_BLIV01000005.1"/>
</dbReference>
<keyword evidence="4" id="KW-0410">Iron transport</keyword>
<comment type="similarity">
    <text evidence="2">Belongs to the bacterial solute-binding protein 8 family.</text>
</comment>
<protein>
    <submittedName>
        <fullName evidence="8">Iron ABC transporter substrate-binding protein</fullName>
    </submittedName>
</protein>
<feature type="domain" description="Fe/B12 periplasmic-binding" evidence="7">
    <location>
        <begin position="43"/>
        <end position="303"/>
    </location>
</feature>
<evidence type="ECO:0000313" key="9">
    <source>
        <dbReference type="Proteomes" id="UP000436522"/>
    </source>
</evidence>
<dbReference type="InterPro" id="IPR051313">
    <property type="entry name" value="Bact_iron-sidero_bind"/>
</dbReference>
<evidence type="ECO:0000256" key="3">
    <source>
        <dbReference type="ARBA" id="ARBA00022448"/>
    </source>
</evidence>
<evidence type="ECO:0000313" key="8">
    <source>
        <dbReference type="EMBL" id="GFE51064.1"/>
    </source>
</evidence>
<dbReference type="OrthoDB" id="63946at2"/>
<keyword evidence="3" id="KW-0813">Transport</keyword>
<evidence type="ECO:0000256" key="2">
    <source>
        <dbReference type="ARBA" id="ARBA00008814"/>
    </source>
</evidence>
<reference evidence="8 9" key="1">
    <citation type="submission" date="2019-12" db="EMBL/GenBank/DDBJ databases">
        <title>Roseobacter cerasinus sp. nov., isolated from seawater around aquaculture.</title>
        <authorList>
            <person name="Muramatsu S."/>
            <person name="Takabe Y."/>
            <person name="Mori K."/>
            <person name="Takaichi S."/>
            <person name="Hanada S."/>
        </authorList>
    </citation>
    <scope>NUCLEOTIDE SEQUENCE [LARGE SCALE GENOMIC DNA]</scope>
    <source>
        <strain evidence="8 9">AI77</strain>
    </source>
</reference>
<evidence type="ECO:0000259" key="7">
    <source>
        <dbReference type="PROSITE" id="PS50983"/>
    </source>
</evidence>